<protein>
    <recommendedName>
        <fullName evidence="3">Cytochrome c-552/4 domain-containing protein</fullName>
    </recommendedName>
</protein>
<evidence type="ECO:0000256" key="1">
    <source>
        <dbReference type="ARBA" id="ARBA00022729"/>
    </source>
</evidence>
<dbReference type="RefSeq" id="WP_145271686.1">
    <property type="nucleotide sequence ID" value="NZ_CP036272.1"/>
</dbReference>
<dbReference type="Gene3D" id="1.25.40.10">
    <property type="entry name" value="Tetratricopeptide repeat domain"/>
    <property type="match status" value="1"/>
</dbReference>
<keyword evidence="2" id="KW-0472">Membrane</keyword>
<name>A0A517SU61_9BACT</name>
<gene>
    <name evidence="4" type="ORF">SV7mr_21730</name>
</gene>
<feature type="transmembrane region" description="Helical" evidence="2">
    <location>
        <begin position="102"/>
        <end position="122"/>
    </location>
</feature>
<feature type="transmembrane region" description="Helical" evidence="2">
    <location>
        <begin position="134"/>
        <end position="152"/>
    </location>
</feature>
<keyword evidence="1" id="KW-0732">Signal</keyword>
<evidence type="ECO:0000313" key="5">
    <source>
        <dbReference type="Proteomes" id="UP000315003"/>
    </source>
</evidence>
<dbReference type="InterPro" id="IPR011990">
    <property type="entry name" value="TPR-like_helical_dom_sf"/>
</dbReference>
<organism evidence="4 5">
    <name type="scientific">Stieleria bergensis</name>
    <dbReference type="NCBI Taxonomy" id="2528025"/>
    <lineage>
        <taxon>Bacteria</taxon>
        <taxon>Pseudomonadati</taxon>
        <taxon>Planctomycetota</taxon>
        <taxon>Planctomycetia</taxon>
        <taxon>Pirellulales</taxon>
        <taxon>Pirellulaceae</taxon>
        <taxon>Stieleria</taxon>
    </lineage>
</organism>
<reference evidence="4 5" key="1">
    <citation type="submission" date="2019-02" db="EMBL/GenBank/DDBJ databases">
        <title>Deep-cultivation of Planctomycetes and their phenomic and genomic characterization uncovers novel biology.</title>
        <authorList>
            <person name="Wiegand S."/>
            <person name="Jogler M."/>
            <person name="Boedeker C."/>
            <person name="Pinto D."/>
            <person name="Vollmers J."/>
            <person name="Rivas-Marin E."/>
            <person name="Kohn T."/>
            <person name="Peeters S.H."/>
            <person name="Heuer A."/>
            <person name="Rast P."/>
            <person name="Oberbeckmann S."/>
            <person name="Bunk B."/>
            <person name="Jeske O."/>
            <person name="Meyerdierks A."/>
            <person name="Storesund J.E."/>
            <person name="Kallscheuer N."/>
            <person name="Luecker S."/>
            <person name="Lage O.M."/>
            <person name="Pohl T."/>
            <person name="Merkel B.J."/>
            <person name="Hornburger P."/>
            <person name="Mueller R.-W."/>
            <person name="Bruemmer F."/>
            <person name="Labrenz M."/>
            <person name="Spormann A.M."/>
            <person name="Op den Camp H."/>
            <person name="Overmann J."/>
            <person name="Amann R."/>
            <person name="Jetten M.S.M."/>
            <person name="Mascher T."/>
            <person name="Medema M.H."/>
            <person name="Devos D.P."/>
            <person name="Kaster A.-K."/>
            <person name="Ovreas L."/>
            <person name="Rohde M."/>
            <person name="Galperin M.Y."/>
            <person name="Jogler C."/>
        </authorList>
    </citation>
    <scope>NUCLEOTIDE SEQUENCE [LARGE SCALE GENOMIC DNA]</scope>
    <source>
        <strain evidence="4 5">SV_7m_r</strain>
    </source>
</reference>
<dbReference type="Gene3D" id="1.10.1130.10">
    <property type="entry name" value="Flavocytochrome C3, Chain A"/>
    <property type="match status" value="1"/>
</dbReference>
<dbReference type="InterPro" id="IPR051829">
    <property type="entry name" value="Multiheme_Cytochr_ET"/>
</dbReference>
<dbReference type="AlphaFoldDB" id="A0A517SU61"/>
<sequence>MPDAKSPAPKKARRVITPRLRLVLYVVLTLFGALSANGLYLAGVTALQFFTGETYESHSYQLMFLGHIGLGLLLIVPVVVFGFAHMMRGKDRRNRRAVKIGYALLIVALVILISGVLLTRMGSISIVDPSTRRIVYWSHLLAPAAAVWLYWLHRLVGPKIKWQIGKRVGVAIAGFVVIMVAFQASDSKISGDKAPADGDQYFKPSLAKTTTGKFISEKVLMNDEYCLRCHSDIHNDWIHSAHKLSSFNNPAYRASVRETRKVSAQRDGSVQASRWCAGCHDPAPFFSGKFDDPNYDDVDDPTAHAGLTCTACHAIQFIDSNIGNADYTIDEPHHYPFTYSQNKLLQTLNELMVKAKPAFHQSEMLKPFHRTTEFCGTCHKVSLPGELTHYKPWLRGQNHYDSFLLSGVSGHGARSFYYPPVAQTNCNGCHMPPIASDQFGAKYDESLGTTASLGHRFASANSAISHWMGDPQGVEAHRKILEGCMRIDLFGLRREAEVDGELIAPLPNEGATVVAGQSYLLETVLRTLTLGHHFTQGTTDSNQVWVELTVKQAGKVIGRSGHQDQRNAVDPWSHFVSNFVVDREGNRINRRNAQDIYTVLYNNQIPPGAGQIIHYLLDVPEDSMEDIEVEARLLYRKFDTEYLDFVRADRDPHRDPLNLGQVGEPNDLPIIEIASDRITLSVSSAADSDLADPAWLQADTSDDQQPIPTWQRYNDYGIGLLLNGTAELKQAAEAFRVVQSLGRYDGPLNLARVHVAEADLVSAKTALDKALEFDPAPPSWTHAWLSGTVNRQNGNFEAAEELYRGVLNTKVEERGFDFSKDYIVRNSLGGTLFDLARKYQDRDEARFERYLQAANREFLTVLETDSENATAYLNLTQIADLMGDKQARDRYAAKHQRYKLDENAAEIALPKAKRKYPAANHAAESVVIFDLKRDL</sequence>
<evidence type="ECO:0000313" key="4">
    <source>
        <dbReference type="EMBL" id="QDT59664.1"/>
    </source>
</evidence>
<feature type="transmembrane region" description="Helical" evidence="2">
    <location>
        <begin position="164"/>
        <end position="182"/>
    </location>
</feature>
<evidence type="ECO:0000256" key="2">
    <source>
        <dbReference type="SAM" id="Phobius"/>
    </source>
</evidence>
<dbReference type="InterPro" id="IPR023155">
    <property type="entry name" value="Cyt_c-552/4"/>
</dbReference>
<dbReference type="SUPFAM" id="SSF81901">
    <property type="entry name" value="HCP-like"/>
    <property type="match status" value="1"/>
</dbReference>
<dbReference type="Pfam" id="PF13435">
    <property type="entry name" value="Cytochrome_C554"/>
    <property type="match status" value="1"/>
</dbReference>
<keyword evidence="2" id="KW-1133">Transmembrane helix</keyword>
<accession>A0A517SU61</accession>
<proteinExistence type="predicted"/>
<keyword evidence="5" id="KW-1185">Reference proteome</keyword>
<dbReference type="Proteomes" id="UP000315003">
    <property type="component" value="Chromosome"/>
</dbReference>
<dbReference type="EMBL" id="CP036272">
    <property type="protein sequence ID" value="QDT59664.1"/>
    <property type="molecule type" value="Genomic_DNA"/>
</dbReference>
<keyword evidence="2" id="KW-0812">Transmembrane</keyword>
<feature type="transmembrane region" description="Helical" evidence="2">
    <location>
        <begin position="62"/>
        <end position="81"/>
    </location>
</feature>
<dbReference type="InterPro" id="IPR036280">
    <property type="entry name" value="Multihaem_cyt_sf"/>
</dbReference>
<dbReference type="SUPFAM" id="SSF48695">
    <property type="entry name" value="Multiheme cytochromes"/>
    <property type="match status" value="1"/>
</dbReference>
<dbReference type="OrthoDB" id="9814800at2"/>
<evidence type="ECO:0000259" key="3">
    <source>
        <dbReference type="Pfam" id="PF13435"/>
    </source>
</evidence>
<feature type="domain" description="Cytochrome c-552/4" evidence="3">
    <location>
        <begin position="226"/>
        <end position="313"/>
    </location>
</feature>
<dbReference type="PANTHER" id="PTHR35038">
    <property type="entry name" value="DISSIMILATORY SULFITE REDUCTASE SIRA"/>
    <property type="match status" value="1"/>
</dbReference>
<feature type="transmembrane region" description="Helical" evidence="2">
    <location>
        <begin position="20"/>
        <end position="42"/>
    </location>
</feature>